<dbReference type="Gene3D" id="1.20.1250.20">
    <property type="entry name" value="MFS general substrate transporter like domains"/>
    <property type="match status" value="2"/>
</dbReference>
<dbReference type="NCBIfam" id="NF037955">
    <property type="entry name" value="mfs"/>
    <property type="match status" value="1"/>
</dbReference>
<evidence type="ECO:0000256" key="1">
    <source>
        <dbReference type="ARBA" id="ARBA00004429"/>
    </source>
</evidence>
<evidence type="ECO:0000256" key="4">
    <source>
        <dbReference type="ARBA" id="ARBA00022519"/>
    </source>
</evidence>
<dbReference type="Pfam" id="PF12832">
    <property type="entry name" value="MFS_1_like"/>
    <property type="match status" value="1"/>
</dbReference>
<feature type="transmembrane region" description="Helical" evidence="8">
    <location>
        <begin position="38"/>
        <end position="57"/>
    </location>
</feature>
<feature type="transmembrane region" description="Helical" evidence="8">
    <location>
        <begin position="360"/>
        <end position="378"/>
    </location>
</feature>
<feature type="domain" description="Major facilitator superfamily associated" evidence="9">
    <location>
        <begin position="3"/>
        <end position="361"/>
    </location>
</feature>
<dbReference type="GO" id="GO:0005886">
    <property type="term" value="C:plasma membrane"/>
    <property type="evidence" value="ECO:0007669"/>
    <property type="project" value="UniProtKB-SubCell"/>
</dbReference>
<evidence type="ECO:0000259" key="9">
    <source>
        <dbReference type="Pfam" id="PF12832"/>
    </source>
</evidence>
<proteinExistence type="predicted"/>
<evidence type="ECO:0000313" key="11">
    <source>
        <dbReference type="Proteomes" id="UP000234271"/>
    </source>
</evidence>
<keyword evidence="7 8" id="KW-0472">Membrane</keyword>
<keyword evidence="5 8" id="KW-0812">Transmembrane</keyword>
<dbReference type="GO" id="GO:0015528">
    <property type="term" value="F:lactose:proton symporter activity"/>
    <property type="evidence" value="ECO:0007669"/>
    <property type="project" value="TreeGrafter"/>
</dbReference>
<accession>A0A2N9YGZ2</accession>
<dbReference type="EMBL" id="CP018889">
    <property type="protein sequence ID" value="AUI69669.1"/>
    <property type="molecule type" value="Genomic_DNA"/>
</dbReference>
<keyword evidence="11" id="KW-1185">Reference proteome</keyword>
<feature type="transmembrane region" description="Helical" evidence="8">
    <location>
        <begin position="203"/>
        <end position="222"/>
    </location>
</feature>
<organism evidence="10 11">
    <name type="scientific">Beggiatoa leptomitoformis</name>
    <dbReference type="NCBI Taxonomy" id="288004"/>
    <lineage>
        <taxon>Bacteria</taxon>
        <taxon>Pseudomonadati</taxon>
        <taxon>Pseudomonadota</taxon>
        <taxon>Gammaproteobacteria</taxon>
        <taxon>Thiotrichales</taxon>
        <taxon>Thiotrichaceae</taxon>
        <taxon>Beggiatoa</taxon>
    </lineage>
</organism>
<keyword evidence="6 8" id="KW-1133">Transmembrane helix</keyword>
<dbReference type="OrthoDB" id="9150135at2"/>
<name>A0A2N9YGZ2_9GAMM</name>
<evidence type="ECO:0000256" key="2">
    <source>
        <dbReference type="ARBA" id="ARBA00022448"/>
    </source>
</evidence>
<feature type="transmembrane region" description="Helical" evidence="8">
    <location>
        <begin position="7"/>
        <end position="26"/>
    </location>
</feature>
<feature type="transmembrane region" description="Helical" evidence="8">
    <location>
        <begin position="154"/>
        <end position="174"/>
    </location>
</feature>
<comment type="subcellular location">
    <subcellularLocation>
        <location evidence="1">Cell inner membrane</location>
        <topology evidence="1">Multi-pass membrane protein</topology>
    </subcellularLocation>
</comment>
<dbReference type="RefSeq" id="WP_062152572.1">
    <property type="nucleotide sequence ID" value="NZ_CP012373.2"/>
</dbReference>
<feature type="transmembrane region" description="Helical" evidence="8">
    <location>
        <begin position="292"/>
        <end position="310"/>
    </location>
</feature>
<dbReference type="AlphaFoldDB" id="A0A2N9YGZ2"/>
<feature type="transmembrane region" description="Helical" evidence="8">
    <location>
        <begin position="268"/>
        <end position="286"/>
    </location>
</feature>
<evidence type="ECO:0000256" key="7">
    <source>
        <dbReference type="ARBA" id="ARBA00023136"/>
    </source>
</evidence>
<evidence type="ECO:0000256" key="5">
    <source>
        <dbReference type="ARBA" id="ARBA00022692"/>
    </source>
</evidence>
<sequence length="381" mass="43488">MLYWRLSSFYLFYFASLGALMPYWSLYLHTLAFDAQTIGQLMAIPMATKIVAPTLWSWIADHTGQHVRLIRLGTFCALLCFTGVFYAQSYAWLVFIMTVFSFFWNASIPQMEVTTLAHLGNQSHQYTRIRLWGSIGFIITVILTGYLLKQYGIALLPYILTGLFAIIFLASLFVPAPPANSLPSVTSSTIPTLFRHILKKRPIIVLIIAFFLMQASHAPYYTFFTIYLEEHYYTREIIGYLWALSVFAEVLVFWVMHHLLQRFRLKSLFIFCFILTAIRWLLMGYYVDSIMIILFTQLFHAASFGIYHGVAVQFMHHYFIGNTRSRGQALYSGLGFGAGGAVGTWLSGYSWSLLGAQTSFTLAALLCCIAVLLCFWGLEEI</sequence>
<keyword evidence="3" id="KW-1003">Cell membrane</keyword>
<feature type="transmembrane region" description="Helical" evidence="8">
    <location>
        <begin position="330"/>
        <end position="348"/>
    </location>
</feature>
<dbReference type="Proteomes" id="UP000234271">
    <property type="component" value="Chromosome"/>
</dbReference>
<dbReference type="InterPro" id="IPR024989">
    <property type="entry name" value="MFS_assoc_dom"/>
</dbReference>
<reference evidence="11" key="1">
    <citation type="submission" date="2016-12" db="EMBL/GenBank/DDBJ databases">
        <title>Complete Genome Sequence of Beggiatoa leptomitiformis D-401.</title>
        <authorList>
            <person name="Fomenkov A."/>
            <person name="Vincze T."/>
            <person name="Grabovich M."/>
            <person name="Anton B.P."/>
            <person name="Dubinina G."/>
            <person name="Orlova M."/>
            <person name="Belousova E."/>
            <person name="Roberts R.J."/>
        </authorList>
    </citation>
    <scope>NUCLEOTIDE SEQUENCE [LARGE SCALE GENOMIC DNA]</scope>
    <source>
        <strain evidence="11">D-401</strain>
    </source>
</reference>
<dbReference type="SUPFAM" id="SSF103473">
    <property type="entry name" value="MFS general substrate transporter"/>
    <property type="match status" value="1"/>
</dbReference>
<evidence type="ECO:0000256" key="8">
    <source>
        <dbReference type="SAM" id="Phobius"/>
    </source>
</evidence>
<feature type="transmembrane region" description="Helical" evidence="8">
    <location>
        <begin position="92"/>
        <end position="108"/>
    </location>
</feature>
<dbReference type="PANTHER" id="PTHR23522">
    <property type="entry name" value="BLL5896 PROTEIN"/>
    <property type="match status" value="1"/>
</dbReference>
<dbReference type="CDD" id="cd17335">
    <property type="entry name" value="MFS_MFSD6"/>
    <property type="match status" value="1"/>
</dbReference>
<feature type="transmembrane region" description="Helical" evidence="8">
    <location>
        <begin position="129"/>
        <end position="148"/>
    </location>
</feature>
<keyword evidence="4" id="KW-0997">Cell inner membrane</keyword>
<dbReference type="PIRSF" id="PIRSF004925">
    <property type="entry name" value="HcaT"/>
    <property type="match status" value="1"/>
</dbReference>
<dbReference type="GO" id="GO:0030395">
    <property type="term" value="F:lactose binding"/>
    <property type="evidence" value="ECO:0007669"/>
    <property type="project" value="TreeGrafter"/>
</dbReference>
<dbReference type="KEGG" id="blep:AL038_10410"/>
<keyword evidence="2" id="KW-0813">Transport</keyword>
<evidence type="ECO:0000313" key="10">
    <source>
        <dbReference type="EMBL" id="AUI69669.1"/>
    </source>
</evidence>
<dbReference type="InterPro" id="IPR036259">
    <property type="entry name" value="MFS_trans_sf"/>
</dbReference>
<feature type="transmembrane region" description="Helical" evidence="8">
    <location>
        <begin position="69"/>
        <end position="86"/>
    </location>
</feature>
<dbReference type="STRING" id="288004.AL038_10410"/>
<feature type="transmembrane region" description="Helical" evidence="8">
    <location>
        <begin position="237"/>
        <end position="256"/>
    </location>
</feature>
<gene>
    <name evidence="10" type="ORF">BLE401_13865</name>
</gene>
<dbReference type="PANTHER" id="PTHR23522:SF10">
    <property type="entry name" value="3-PHENYLPROPIONIC ACID TRANSPORTER-RELATED"/>
    <property type="match status" value="1"/>
</dbReference>
<dbReference type="InterPro" id="IPR026032">
    <property type="entry name" value="HcaT-like"/>
</dbReference>
<protein>
    <submittedName>
        <fullName evidence="10">MFS transporter</fullName>
    </submittedName>
</protein>
<evidence type="ECO:0000256" key="3">
    <source>
        <dbReference type="ARBA" id="ARBA00022475"/>
    </source>
</evidence>
<evidence type="ECO:0000256" key="6">
    <source>
        <dbReference type="ARBA" id="ARBA00022989"/>
    </source>
</evidence>